<dbReference type="InterPro" id="IPR036922">
    <property type="entry name" value="Rieske_2Fe-2S_sf"/>
</dbReference>
<comment type="caution">
    <text evidence="8">The sequence shown here is derived from an EMBL/GenBank/DDBJ whole genome shotgun (WGS) entry which is preliminary data.</text>
</comment>
<dbReference type="EMBL" id="JAEINH010000009">
    <property type="protein sequence ID" value="MBI9115727.1"/>
    <property type="molecule type" value="Genomic_DNA"/>
</dbReference>
<keyword evidence="2" id="KW-0479">Metal-binding</keyword>
<dbReference type="GO" id="GO:0051537">
    <property type="term" value="F:2 iron, 2 sulfur cluster binding"/>
    <property type="evidence" value="ECO:0007669"/>
    <property type="project" value="UniProtKB-KW"/>
</dbReference>
<reference evidence="8" key="1">
    <citation type="submission" date="2020-12" db="EMBL/GenBank/DDBJ databases">
        <title>Sanguibacter suaedae sp. nov., isolated from Suaeda aralocaspica.</title>
        <authorList>
            <person name="Ma Q."/>
        </authorList>
    </citation>
    <scope>NUCLEOTIDE SEQUENCE</scope>
    <source>
        <strain evidence="8">YZGR15</strain>
    </source>
</reference>
<dbReference type="GO" id="GO:0046872">
    <property type="term" value="F:metal ion binding"/>
    <property type="evidence" value="ECO:0007669"/>
    <property type="project" value="UniProtKB-KW"/>
</dbReference>
<dbReference type="PROSITE" id="PS51296">
    <property type="entry name" value="RIESKE"/>
    <property type="match status" value="1"/>
</dbReference>
<evidence type="ECO:0000256" key="6">
    <source>
        <dbReference type="ARBA" id="ARBA00023063"/>
    </source>
</evidence>
<keyword evidence="4" id="KW-0408">Iron</keyword>
<dbReference type="SUPFAM" id="SSF50022">
    <property type="entry name" value="ISP domain"/>
    <property type="match status" value="1"/>
</dbReference>
<proteinExistence type="predicted"/>
<dbReference type="GO" id="GO:0042128">
    <property type="term" value="P:nitrate assimilation"/>
    <property type="evidence" value="ECO:0007669"/>
    <property type="project" value="UniProtKB-KW"/>
</dbReference>
<dbReference type="GO" id="GO:0016705">
    <property type="term" value="F:oxidoreductase activity, acting on paired donors, with incorporation or reduction of molecular oxygen"/>
    <property type="evidence" value="ECO:0007669"/>
    <property type="project" value="UniProtKB-ARBA"/>
</dbReference>
<name>A0A934I9U6_9MICO</name>
<dbReference type="CDD" id="cd03529">
    <property type="entry name" value="Rieske_NirD"/>
    <property type="match status" value="1"/>
</dbReference>
<evidence type="ECO:0000313" key="8">
    <source>
        <dbReference type="EMBL" id="MBI9115727.1"/>
    </source>
</evidence>
<dbReference type="AlphaFoldDB" id="A0A934I9U6"/>
<protein>
    <submittedName>
        <fullName evidence="8">Nitrite reductase small subunit NirD</fullName>
    </submittedName>
</protein>
<keyword evidence="3" id="KW-0560">Oxidoreductase</keyword>
<evidence type="ECO:0000256" key="2">
    <source>
        <dbReference type="ARBA" id="ARBA00022723"/>
    </source>
</evidence>
<dbReference type="PANTHER" id="PTHR40562:SF1">
    <property type="entry name" value="NITRITE REDUCTASE (NADH) SMALL SUBUNIT"/>
    <property type="match status" value="1"/>
</dbReference>
<dbReference type="RefSeq" id="WP_198734283.1">
    <property type="nucleotide sequence ID" value="NZ_JAEINH010000009.1"/>
</dbReference>
<keyword evidence="1" id="KW-0001">2Fe-2S</keyword>
<dbReference type="InterPro" id="IPR017941">
    <property type="entry name" value="Rieske_2Fe-2S"/>
</dbReference>
<gene>
    <name evidence="8" type="primary">nirD</name>
    <name evidence="8" type="ORF">JAV76_11945</name>
</gene>
<dbReference type="Pfam" id="PF13806">
    <property type="entry name" value="Rieske_2"/>
    <property type="match status" value="1"/>
</dbReference>
<keyword evidence="6" id="KW-0534">Nitrate assimilation</keyword>
<keyword evidence="5" id="KW-0411">Iron-sulfur</keyword>
<evidence type="ECO:0000259" key="7">
    <source>
        <dbReference type="PROSITE" id="PS51296"/>
    </source>
</evidence>
<organism evidence="8 9">
    <name type="scientific">Sanguibacter suaedae</name>
    <dbReference type="NCBI Taxonomy" id="2795737"/>
    <lineage>
        <taxon>Bacteria</taxon>
        <taxon>Bacillati</taxon>
        <taxon>Actinomycetota</taxon>
        <taxon>Actinomycetes</taxon>
        <taxon>Micrococcales</taxon>
        <taxon>Sanguibacteraceae</taxon>
        <taxon>Sanguibacter</taxon>
    </lineage>
</organism>
<accession>A0A934I9U6</accession>
<evidence type="ECO:0000313" key="9">
    <source>
        <dbReference type="Proteomes" id="UP000602087"/>
    </source>
</evidence>
<keyword evidence="9" id="KW-1185">Reference proteome</keyword>
<dbReference type="NCBIfam" id="TIGR02378">
    <property type="entry name" value="nirD_assim_sml"/>
    <property type="match status" value="1"/>
</dbReference>
<dbReference type="GO" id="GO:0004497">
    <property type="term" value="F:monooxygenase activity"/>
    <property type="evidence" value="ECO:0007669"/>
    <property type="project" value="UniProtKB-ARBA"/>
</dbReference>
<evidence type="ECO:0000256" key="4">
    <source>
        <dbReference type="ARBA" id="ARBA00023004"/>
    </source>
</evidence>
<dbReference type="PANTHER" id="PTHR40562">
    <property type="match status" value="1"/>
</dbReference>
<dbReference type="InterPro" id="IPR012748">
    <property type="entry name" value="Rieske-like_NirD"/>
</dbReference>
<dbReference type="InterPro" id="IPR017881">
    <property type="entry name" value="NirD"/>
</dbReference>
<dbReference type="Proteomes" id="UP000602087">
    <property type="component" value="Unassembled WGS sequence"/>
</dbReference>
<dbReference type="PROSITE" id="PS51300">
    <property type="entry name" value="NIRD"/>
    <property type="match status" value="1"/>
</dbReference>
<evidence type="ECO:0000256" key="5">
    <source>
        <dbReference type="ARBA" id="ARBA00023014"/>
    </source>
</evidence>
<sequence>MTLDTPPLAVVEPTWLAVCTLDDLVPERGVPALVDGEQVALFRLGDDTVHAVQQLDPFSGAYVMARGLVGTRGDVPTVASPMYKQVFDLRTGECLEAVGATPQHLRTWPVRVDGRTVHVGHPA</sequence>
<dbReference type="Gene3D" id="2.102.10.10">
    <property type="entry name" value="Rieske [2Fe-2S] iron-sulphur domain"/>
    <property type="match status" value="1"/>
</dbReference>
<dbReference type="GO" id="GO:0008942">
    <property type="term" value="F:nitrite reductase [NAD(P)H] activity"/>
    <property type="evidence" value="ECO:0007669"/>
    <property type="project" value="InterPro"/>
</dbReference>
<evidence type="ECO:0000256" key="3">
    <source>
        <dbReference type="ARBA" id="ARBA00023002"/>
    </source>
</evidence>
<evidence type="ECO:0000256" key="1">
    <source>
        <dbReference type="ARBA" id="ARBA00022714"/>
    </source>
</evidence>
<feature type="domain" description="Rieske" evidence="7">
    <location>
        <begin position="16"/>
        <end position="119"/>
    </location>
</feature>